<dbReference type="Proteomes" id="UP000838763">
    <property type="component" value="Unassembled WGS sequence"/>
</dbReference>
<proteinExistence type="predicted"/>
<dbReference type="OrthoDB" id="3506780at2759"/>
<dbReference type="SUPFAM" id="SSF53474">
    <property type="entry name" value="alpha/beta-Hydrolases"/>
    <property type="match status" value="1"/>
</dbReference>
<evidence type="ECO:0000313" key="3">
    <source>
        <dbReference type="Proteomes" id="UP000838763"/>
    </source>
</evidence>
<dbReference type="AlphaFoldDB" id="A0A9P1HC25"/>
<keyword evidence="3" id="KW-1185">Reference proteome</keyword>
<protein>
    <submittedName>
        <fullName evidence="2">Uncharacterized protein</fullName>
    </submittedName>
</protein>
<reference evidence="2" key="1">
    <citation type="submission" date="2022-11" db="EMBL/GenBank/DDBJ databases">
        <authorList>
            <person name="Scott C."/>
            <person name="Bruce N."/>
        </authorList>
    </citation>
    <scope>NUCLEOTIDE SEQUENCE</scope>
</reference>
<dbReference type="InterPro" id="IPR029058">
    <property type="entry name" value="AB_hydrolase_fold"/>
</dbReference>
<evidence type="ECO:0000256" key="1">
    <source>
        <dbReference type="SAM" id="MobiDB-lite"/>
    </source>
</evidence>
<name>A0A9P1HC25_9PEZI</name>
<accession>A0A9P1HC25</accession>
<comment type="caution">
    <text evidence="2">The sequence shown here is derived from an EMBL/GenBank/DDBJ whole genome shotgun (WGS) entry which is preliminary data.</text>
</comment>
<dbReference type="EMBL" id="CALLCH030000020">
    <property type="protein sequence ID" value="CAI4219571.1"/>
    <property type="molecule type" value="Genomic_DNA"/>
</dbReference>
<sequence length="276" mass="29492">MRIPSEVGGKVAVMADDRLRSALVALAALKPLCLPRQLPATGDDTIAGGIFCISLPDLAAYLAKVGNNPGAGGSETPRAPAKPPPARAPTATSSPPTGPRRLRRGQSKVSDMRDSLDWAFDGGAATYGDIDLEKVATAGHSCGGLESMSTAYHDERVKRIILFNIAIFQDERRYLLEEINVPVAWMVGGESDMGYPNAEKDYALLPEGLSAYKANLDTGHGGTHQATNGGKFGKAAVAYLQWQFRDDEASKAICLDPEAEGSLVSDNWEVEFKNWS</sequence>
<evidence type="ECO:0000313" key="2">
    <source>
        <dbReference type="EMBL" id="CAI4219571.1"/>
    </source>
</evidence>
<feature type="region of interest" description="Disordered" evidence="1">
    <location>
        <begin position="71"/>
        <end position="110"/>
    </location>
</feature>
<dbReference type="Gene3D" id="3.40.50.1820">
    <property type="entry name" value="alpha/beta hydrolase"/>
    <property type="match status" value="1"/>
</dbReference>
<gene>
    <name evidence="2" type="ORF">PPNO1_LOCUS9127</name>
</gene>
<organism evidence="2 3">
    <name type="scientific">Parascedosporium putredinis</name>
    <dbReference type="NCBI Taxonomy" id="1442378"/>
    <lineage>
        <taxon>Eukaryota</taxon>
        <taxon>Fungi</taxon>
        <taxon>Dikarya</taxon>
        <taxon>Ascomycota</taxon>
        <taxon>Pezizomycotina</taxon>
        <taxon>Sordariomycetes</taxon>
        <taxon>Hypocreomycetidae</taxon>
        <taxon>Microascales</taxon>
        <taxon>Microascaceae</taxon>
        <taxon>Parascedosporium</taxon>
    </lineage>
</organism>